<evidence type="ECO:0000256" key="3">
    <source>
        <dbReference type="ARBA" id="ARBA00022692"/>
    </source>
</evidence>
<dbReference type="PANTHER" id="PTHR12428">
    <property type="entry name" value="OXA1"/>
    <property type="match status" value="1"/>
</dbReference>
<evidence type="ECO:0000256" key="2">
    <source>
        <dbReference type="ARBA" id="ARBA00009877"/>
    </source>
</evidence>
<feature type="region of interest" description="Disordered" evidence="6">
    <location>
        <begin position="315"/>
        <end position="340"/>
    </location>
</feature>
<dbReference type="GO" id="GO:0032977">
    <property type="term" value="F:membrane insertase activity"/>
    <property type="evidence" value="ECO:0007669"/>
    <property type="project" value="InterPro"/>
</dbReference>
<comment type="similarity">
    <text evidence="2">Belongs to the OXA1/ALB3/YidC family.</text>
</comment>
<sequence>MLAMKTKGRNICLPSILEVMLRGVLPLGRVPRHVSRRRFSVQSVCDGFLDLATVIPLPSSIPPYSGTIILVAVASRAALFPIALWARNRIRTLEDVVLPEVERLKPIISKQVLDEMKREPMPKEMLNTKSLQQMHLSRLVARVKAEQTRLIAEHKCYPRLAMFASPVSQLPVFAFFTTIFNYLAQDPTPLDSEAFFTLTALNQPDATWTLPIILGMITMANVESNNWLMSAVQRDRQRKMDEHRAKQIAEGKKVPFQPQRLLKSSLNFLSVVRMIWAAFTPGSVVVYWTTSALCGLVQTWVLDYRPKTIVATSAAAAVEASVPPPEKQPPAKASRKRKNK</sequence>
<proteinExistence type="inferred from homology"/>
<gene>
    <name evidence="8" type="ORF">HMN09_01224600</name>
</gene>
<evidence type="ECO:0000313" key="9">
    <source>
        <dbReference type="Proteomes" id="UP000613580"/>
    </source>
</evidence>
<evidence type="ECO:0000256" key="4">
    <source>
        <dbReference type="ARBA" id="ARBA00022989"/>
    </source>
</evidence>
<reference evidence="8" key="1">
    <citation type="submission" date="2020-05" db="EMBL/GenBank/DDBJ databases">
        <title>Mycena genomes resolve the evolution of fungal bioluminescence.</title>
        <authorList>
            <person name="Tsai I.J."/>
        </authorList>
    </citation>
    <scope>NUCLEOTIDE SEQUENCE</scope>
    <source>
        <strain evidence="8">110903Hualien_Pintung</strain>
    </source>
</reference>
<keyword evidence="4 7" id="KW-1133">Transmembrane helix</keyword>
<comment type="caution">
    <text evidence="8">The sequence shown here is derived from an EMBL/GenBank/DDBJ whole genome shotgun (WGS) entry which is preliminary data.</text>
</comment>
<name>A0A8H6S6V4_MYCCL</name>
<evidence type="ECO:0000256" key="7">
    <source>
        <dbReference type="SAM" id="Phobius"/>
    </source>
</evidence>
<dbReference type="GO" id="GO:0032979">
    <property type="term" value="P:protein insertion into mitochondrial inner membrane from matrix"/>
    <property type="evidence" value="ECO:0007669"/>
    <property type="project" value="TreeGrafter"/>
</dbReference>
<evidence type="ECO:0000256" key="6">
    <source>
        <dbReference type="SAM" id="MobiDB-lite"/>
    </source>
</evidence>
<dbReference type="GO" id="GO:0033617">
    <property type="term" value="P:mitochondrial respiratory chain complex IV assembly"/>
    <property type="evidence" value="ECO:0007669"/>
    <property type="project" value="TreeGrafter"/>
</dbReference>
<keyword evidence="3 7" id="KW-0812">Transmembrane</keyword>
<dbReference type="OrthoDB" id="2436667at2759"/>
<feature type="transmembrane region" description="Helical" evidence="7">
    <location>
        <begin position="285"/>
        <end position="302"/>
    </location>
</feature>
<dbReference type="GO" id="GO:0005743">
    <property type="term" value="C:mitochondrial inner membrane"/>
    <property type="evidence" value="ECO:0007669"/>
    <property type="project" value="TreeGrafter"/>
</dbReference>
<evidence type="ECO:0000256" key="1">
    <source>
        <dbReference type="ARBA" id="ARBA00004141"/>
    </source>
</evidence>
<dbReference type="InterPro" id="IPR001708">
    <property type="entry name" value="YidC/ALB3/OXA1/COX18"/>
</dbReference>
<evidence type="ECO:0000256" key="5">
    <source>
        <dbReference type="ARBA" id="ARBA00023136"/>
    </source>
</evidence>
<dbReference type="PANTHER" id="PTHR12428:SF65">
    <property type="entry name" value="CYTOCHROME C OXIDASE ASSEMBLY PROTEIN COX18, MITOCHONDRIAL"/>
    <property type="match status" value="1"/>
</dbReference>
<dbReference type="Proteomes" id="UP000613580">
    <property type="component" value="Unassembled WGS sequence"/>
</dbReference>
<protein>
    <submittedName>
        <fullName evidence="8">Cytochrome oxidase biogenesis protein</fullName>
    </submittedName>
</protein>
<comment type="subcellular location">
    <subcellularLocation>
        <location evidence="1">Membrane</location>
        <topology evidence="1">Multi-pass membrane protein</topology>
    </subcellularLocation>
</comment>
<accession>A0A8H6S6V4</accession>
<dbReference type="EMBL" id="JACAZE010000022">
    <property type="protein sequence ID" value="KAF7292405.1"/>
    <property type="molecule type" value="Genomic_DNA"/>
</dbReference>
<evidence type="ECO:0000313" key="8">
    <source>
        <dbReference type="EMBL" id="KAF7292405.1"/>
    </source>
</evidence>
<organism evidence="8 9">
    <name type="scientific">Mycena chlorophos</name>
    <name type="common">Agaric fungus</name>
    <name type="synonym">Agaricus chlorophos</name>
    <dbReference type="NCBI Taxonomy" id="658473"/>
    <lineage>
        <taxon>Eukaryota</taxon>
        <taxon>Fungi</taxon>
        <taxon>Dikarya</taxon>
        <taxon>Basidiomycota</taxon>
        <taxon>Agaricomycotina</taxon>
        <taxon>Agaricomycetes</taxon>
        <taxon>Agaricomycetidae</taxon>
        <taxon>Agaricales</taxon>
        <taxon>Marasmiineae</taxon>
        <taxon>Mycenaceae</taxon>
        <taxon>Mycena</taxon>
    </lineage>
</organism>
<keyword evidence="9" id="KW-1185">Reference proteome</keyword>
<keyword evidence="5 7" id="KW-0472">Membrane</keyword>
<dbReference type="AlphaFoldDB" id="A0A8H6S6V4"/>